<dbReference type="Gene3D" id="3.30.200.20">
    <property type="entry name" value="Phosphorylase Kinase, domain 1"/>
    <property type="match status" value="2"/>
</dbReference>
<evidence type="ECO:0000256" key="20">
    <source>
        <dbReference type="ARBA" id="ARBA00022840"/>
    </source>
</evidence>
<feature type="transmembrane region" description="Helical" evidence="30">
    <location>
        <begin position="1636"/>
        <end position="1660"/>
    </location>
</feature>
<evidence type="ECO:0000256" key="12">
    <source>
        <dbReference type="ARBA" id="ARBA00022614"/>
    </source>
</evidence>
<dbReference type="PROSITE" id="PS50011">
    <property type="entry name" value="PROTEIN_KINASE_DOM"/>
    <property type="match status" value="2"/>
</dbReference>
<dbReference type="PANTHER" id="PTHR48053">
    <property type="entry name" value="LEUCINE RICH REPEAT FAMILY PROTEIN, EXPRESSED"/>
    <property type="match status" value="1"/>
</dbReference>
<dbReference type="InterPro" id="IPR051716">
    <property type="entry name" value="Plant_RL_S/T_kinase"/>
</dbReference>
<evidence type="ECO:0000256" key="10">
    <source>
        <dbReference type="ARBA" id="ARBA00022527"/>
    </source>
</evidence>
<dbReference type="PROSITE" id="PS00107">
    <property type="entry name" value="PROTEIN_KINASE_ATP"/>
    <property type="match status" value="2"/>
</dbReference>
<dbReference type="SUPFAM" id="SSF52058">
    <property type="entry name" value="L domain-like"/>
    <property type="match status" value="3"/>
</dbReference>
<dbReference type="Proteomes" id="UP000501690">
    <property type="component" value="Linkage Group LG7"/>
</dbReference>
<keyword evidence="20 29" id="KW-0067">ATP-binding</keyword>
<dbReference type="SUPFAM" id="SSF56112">
    <property type="entry name" value="Protein kinase-like (PK-like)"/>
    <property type="match status" value="2"/>
</dbReference>
<dbReference type="FunFam" id="3.80.10.10:FF:000383">
    <property type="entry name" value="Leucine-rich repeat receptor protein kinase EMS1"/>
    <property type="match status" value="1"/>
</dbReference>
<evidence type="ECO:0000256" key="22">
    <source>
        <dbReference type="ARBA" id="ARBA00023136"/>
    </source>
</evidence>
<evidence type="ECO:0000256" key="23">
    <source>
        <dbReference type="ARBA" id="ARBA00023157"/>
    </source>
</evidence>
<keyword evidence="23" id="KW-1015">Disulfide bond</keyword>
<keyword evidence="9" id="KW-0964">Secreted</keyword>
<dbReference type="InterPro" id="IPR055414">
    <property type="entry name" value="LRR_R13L4/SHOC2-like"/>
</dbReference>
<dbReference type="InterPro" id="IPR008271">
    <property type="entry name" value="Ser/Thr_kinase_AS"/>
</dbReference>
<dbReference type="InterPro" id="IPR013210">
    <property type="entry name" value="LRR_N_plant-typ"/>
</dbReference>
<evidence type="ECO:0000256" key="4">
    <source>
        <dbReference type="ARBA" id="ARBA00004479"/>
    </source>
</evidence>
<dbReference type="EC" id="2.7.11.1" evidence="6"/>
<comment type="similarity">
    <text evidence="26">Belongs to the polygalacturonase-inhibiting protein family.</text>
</comment>
<dbReference type="PRINTS" id="PR00019">
    <property type="entry name" value="LEURICHRPT"/>
</dbReference>
<feature type="binding site" evidence="29">
    <location>
        <position position="1721"/>
    </location>
    <ligand>
        <name>ATP</name>
        <dbReference type="ChEBI" id="CHEBI:30616"/>
    </ligand>
</feature>
<evidence type="ECO:0000256" key="7">
    <source>
        <dbReference type="ARBA" id="ARBA00022475"/>
    </source>
</evidence>
<dbReference type="InterPro" id="IPR001611">
    <property type="entry name" value="Leu-rich_rpt"/>
</dbReference>
<evidence type="ECO:0000259" key="31">
    <source>
        <dbReference type="PROSITE" id="PS50011"/>
    </source>
</evidence>
<protein>
    <recommendedName>
        <fullName evidence="6">non-specific serine/threonine protein kinase</fullName>
        <ecNumber evidence="6">2.7.11.1</ecNumber>
    </recommendedName>
</protein>
<evidence type="ECO:0000256" key="14">
    <source>
        <dbReference type="ARBA" id="ARBA00022692"/>
    </source>
</evidence>
<feature type="binding site" evidence="29">
    <location>
        <position position="742"/>
    </location>
    <ligand>
        <name>ATP</name>
        <dbReference type="ChEBI" id="CHEBI:30616"/>
    </ligand>
</feature>
<keyword evidence="11" id="KW-0597">Phosphoprotein</keyword>
<dbReference type="InterPro" id="IPR017441">
    <property type="entry name" value="Protein_kinase_ATP_BS"/>
</dbReference>
<keyword evidence="13" id="KW-0808">Transferase</keyword>
<evidence type="ECO:0000256" key="16">
    <source>
        <dbReference type="ARBA" id="ARBA00022737"/>
    </source>
</evidence>
<evidence type="ECO:0000256" key="30">
    <source>
        <dbReference type="SAM" id="Phobius"/>
    </source>
</evidence>
<evidence type="ECO:0000256" key="8">
    <source>
        <dbReference type="ARBA" id="ARBA00022512"/>
    </source>
</evidence>
<dbReference type="Gene3D" id="3.80.10.10">
    <property type="entry name" value="Ribonuclease Inhibitor"/>
    <property type="match status" value="6"/>
</dbReference>
<evidence type="ECO:0000256" key="18">
    <source>
        <dbReference type="ARBA" id="ARBA00022777"/>
    </source>
</evidence>
<comment type="similarity">
    <text evidence="5">Belongs to the protein kinase superfamily. Ser/Thr protein kinase family.</text>
</comment>
<dbReference type="FunFam" id="3.80.10.10:FF:000400">
    <property type="entry name" value="Nuclear pore complex protein NUP107"/>
    <property type="match status" value="1"/>
</dbReference>
<keyword evidence="10" id="KW-0723">Serine/threonine-protein kinase</keyword>
<dbReference type="Pfam" id="PF13855">
    <property type="entry name" value="LRR_8"/>
    <property type="match status" value="5"/>
</dbReference>
<evidence type="ECO:0000256" key="28">
    <source>
        <dbReference type="ARBA" id="ARBA00048679"/>
    </source>
</evidence>
<name>A0A4D6MIV7_VIGUN</name>
<dbReference type="FunFam" id="3.80.10.10:FF:000288">
    <property type="entry name" value="LRR receptor-like serine/threonine-protein kinase EFR"/>
    <property type="match status" value="1"/>
</dbReference>
<dbReference type="SMART" id="SM00369">
    <property type="entry name" value="LRR_TYP"/>
    <property type="match status" value="15"/>
</dbReference>
<keyword evidence="24 32" id="KW-0675">Receptor</keyword>
<dbReference type="FunFam" id="3.30.200.20:FF:000432">
    <property type="entry name" value="LRR receptor-like serine/threonine-protein kinase EFR"/>
    <property type="match status" value="2"/>
</dbReference>
<evidence type="ECO:0000256" key="15">
    <source>
        <dbReference type="ARBA" id="ARBA00022729"/>
    </source>
</evidence>
<evidence type="ECO:0000256" key="5">
    <source>
        <dbReference type="ARBA" id="ARBA00008684"/>
    </source>
</evidence>
<dbReference type="GO" id="GO:0009653">
    <property type="term" value="P:anatomical structure morphogenesis"/>
    <property type="evidence" value="ECO:0007669"/>
    <property type="project" value="UniProtKB-ARBA"/>
</dbReference>
<evidence type="ECO:0000256" key="17">
    <source>
        <dbReference type="ARBA" id="ARBA00022741"/>
    </source>
</evidence>
<evidence type="ECO:0000313" key="32">
    <source>
        <dbReference type="EMBL" id="QCE01323.1"/>
    </source>
</evidence>
<dbReference type="Pfam" id="PF08263">
    <property type="entry name" value="LRRNT_2"/>
    <property type="match status" value="2"/>
</dbReference>
<keyword evidence="19" id="KW-0611">Plant defense</keyword>
<dbReference type="FunFam" id="3.80.10.10:FF:000095">
    <property type="entry name" value="LRR receptor-like serine/threonine-protein kinase GSO1"/>
    <property type="match status" value="1"/>
</dbReference>
<keyword evidence="18 32" id="KW-0418">Kinase</keyword>
<keyword evidence="14 30" id="KW-0812">Transmembrane</keyword>
<evidence type="ECO:0000256" key="9">
    <source>
        <dbReference type="ARBA" id="ARBA00022525"/>
    </source>
</evidence>
<dbReference type="Pfam" id="PF07714">
    <property type="entry name" value="PK_Tyr_Ser-Thr"/>
    <property type="match status" value="1"/>
</dbReference>
<keyword evidence="12" id="KW-0433">Leucine-rich repeat</keyword>
<dbReference type="PROSITE" id="PS51450">
    <property type="entry name" value="LRR"/>
    <property type="match status" value="2"/>
</dbReference>
<keyword evidence="22 30" id="KW-0472">Membrane</keyword>
<dbReference type="GO" id="GO:0005524">
    <property type="term" value="F:ATP binding"/>
    <property type="evidence" value="ECO:0007669"/>
    <property type="project" value="UniProtKB-UniRule"/>
</dbReference>
<dbReference type="Pfam" id="PF23598">
    <property type="entry name" value="LRR_14"/>
    <property type="match status" value="1"/>
</dbReference>
<evidence type="ECO:0000256" key="2">
    <source>
        <dbReference type="ARBA" id="ARBA00004170"/>
    </source>
</evidence>
<evidence type="ECO:0000256" key="25">
    <source>
        <dbReference type="ARBA" id="ARBA00023180"/>
    </source>
</evidence>
<keyword evidence="16" id="KW-0677">Repeat</keyword>
<dbReference type="GO" id="GO:0005886">
    <property type="term" value="C:plasma membrane"/>
    <property type="evidence" value="ECO:0007669"/>
    <property type="project" value="UniProtKB-SubCell"/>
</dbReference>
<comment type="catalytic activity">
    <reaction evidence="28">
        <text>L-seryl-[protein] + ATP = O-phospho-L-seryl-[protein] + ADP + H(+)</text>
        <dbReference type="Rhea" id="RHEA:17989"/>
        <dbReference type="Rhea" id="RHEA-COMP:9863"/>
        <dbReference type="Rhea" id="RHEA-COMP:11604"/>
        <dbReference type="ChEBI" id="CHEBI:15378"/>
        <dbReference type="ChEBI" id="CHEBI:29999"/>
        <dbReference type="ChEBI" id="CHEBI:30616"/>
        <dbReference type="ChEBI" id="CHEBI:83421"/>
        <dbReference type="ChEBI" id="CHEBI:456216"/>
        <dbReference type="EC" id="2.7.11.1"/>
    </reaction>
</comment>
<dbReference type="InterPro" id="IPR000719">
    <property type="entry name" value="Prot_kinase_dom"/>
</dbReference>
<dbReference type="GO" id="GO:0006952">
    <property type="term" value="P:defense response"/>
    <property type="evidence" value="ECO:0007669"/>
    <property type="project" value="UniProtKB-KW"/>
</dbReference>
<keyword evidence="7" id="KW-1003">Cell membrane</keyword>
<evidence type="ECO:0000313" key="33">
    <source>
        <dbReference type="Proteomes" id="UP000501690"/>
    </source>
</evidence>
<organism evidence="32 33">
    <name type="scientific">Vigna unguiculata</name>
    <name type="common">Cowpea</name>
    <dbReference type="NCBI Taxonomy" id="3917"/>
    <lineage>
        <taxon>Eukaryota</taxon>
        <taxon>Viridiplantae</taxon>
        <taxon>Streptophyta</taxon>
        <taxon>Embryophyta</taxon>
        <taxon>Tracheophyta</taxon>
        <taxon>Spermatophyta</taxon>
        <taxon>Magnoliopsida</taxon>
        <taxon>eudicotyledons</taxon>
        <taxon>Gunneridae</taxon>
        <taxon>Pentapetalae</taxon>
        <taxon>rosids</taxon>
        <taxon>fabids</taxon>
        <taxon>Fabales</taxon>
        <taxon>Fabaceae</taxon>
        <taxon>Papilionoideae</taxon>
        <taxon>50 kb inversion clade</taxon>
        <taxon>NPAAA clade</taxon>
        <taxon>indigoferoid/millettioid clade</taxon>
        <taxon>Phaseoleae</taxon>
        <taxon>Vigna</taxon>
    </lineage>
</organism>
<evidence type="ECO:0000256" key="27">
    <source>
        <dbReference type="ARBA" id="ARBA00047899"/>
    </source>
</evidence>
<evidence type="ECO:0000256" key="29">
    <source>
        <dbReference type="PROSITE-ProRule" id="PRU10141"/>
    </source>
</evidence>
<dbReference type="PANTHER" id="PTHR48053:SF162">
    <property type="entry name" value="LRR RECEPTOR-LIKE KINASE"/>
    <property type="match status" value="1"/>
</dbReference>
<comment type="catalytic activity">
    <reaction evidence="27">
        <text>L-threonyl-[protein] + ATP = O-phospho-L-threonyl-[protein] + ADP + H(+)</text>
        <dbReference type="Rhea" id="RHEA:46608"/>
        <dbReference type="Rhea" id="RHEA-COMP:11060"/>
        <dbReference type="Rhea" id="RHEA-COMP:11605"/>
        <dbReference type="ChEBI" id="CHEBI:15378"/>
        <dbReference type="ChEBI" id="CHEBI:30013"/>
        <dbReference type="ChEBI" id="CHEBI:30616"/>
        <dbReference type="ChEBI" id="CHEBI:61977"/>
        <dbReference type="ChEBI" id="CHEBI:456216"/>
        <dbReference type="EC" id="2.7.11.1"/>
    </reaction>
</comment>
<evidence type="ECO:0000256" key="11">
    <source>
        <dbReference type="ARBA" id="ARBA00022553"/>
    </source>
</evidence>
<evidence type="ECO:0000256" key="21">
    <source>
        <dbReference type="ARBA" id="ARBA00022989"/>
    </source>
</evidence>
<accession>A0A4D6MIV7</accession>
<evidence type="ECO:0000256" key="24">
    <source>
        <dbReference type="ARBA" id="ARBA00023170"/>
    </source>
</evidence>
<dbReference type="Pfam" id="PF00560">
    <property type="entry name" value="LRR_1"/>
    <property type="match status" value="3"/>
</dbReference>
<dbReference type="GO" id="GO:0004674">
    <property type="term" value="F:protein serine/threonine kinase activity"/>
    <property type="evidence" value="ECO:0007669"/>
    <property type="project" value="UniProtKB-KW"/>
</dbReference>
<keyword evidence="17 29" id="KW-0547">Nucleotide-binding</keyword>
<keyword evidence="8" id="KW-0134">Cell wall</keyword>
<dbReference type="InterPro" id="IPR003591">
    <property type="entry name" value="Leu-rich_rpt_typical-subtyp"/>
</dbReference>
<dbReference type="PROSITE" id="PS00108">
    <property type="entry name" value="PROTEIN_KINASE_ST"/>
    <property type="match status" value="1"/>
</dbReference>
<gene>
    <name evidence="32" type="ORF">DEO72_LG7g2619</name>
</gene>
<evidence type="ECO:0000256" key="3">
    <source>
        <dbReference type="ARBA" id="ARBA00004191"/>
    </source>
</evidence>
<dbReference type="InterPro" id="IPR001245">
    <property type="entry name" value="Ser-Thr/Tyr_kinase_cat_dom"/>
</dbReference>
<sequence length="1910" mass="207168">MTPDTVALVLGSESDKVALLALKKKLTNGVPNSLPSWNHSLHLCEWQGVTCSRRHKRVSVLHLKNQNWNGILGPSLGNLTFLRALILSNINMHGEIPTQIGRLKRALILSNINMHGEIPTQIGRLKRLQHLDLSHNNLNGQIPMLLINCSKLEVINLLYNKLNGKLPSWFGLGSMTRLNKLLLGANDLVGTIPPSLGNLSSLQNITVARNHLVGSIPHVLGRLSNLKELNLGLNDFSGVVPDSLYNLSNIQVFVLGGNQLCGILPSKMQLAFPNLRAFFVGDNQLNGAFPSSISNITGLQAFDISGNGFSGPIPHTLGSLNKLQKFNIANNSFGTGRASDLDFLSSLTNCTQLRILLLDGNGFGGVIPDLIGNFSTHLTTLRMGLNRISGMIPDEIGQLIGLIDFVVADNYLEGTIPDSIGRLKNLGRLVLQENKLSGNIPTAIGNLTALSELYLHTNKFEGSIPLSLKHCTRMQSFGVSENNLSGDIPSQTFGNLEGLINLDLSNNSFTGSIPLEFGNLKHLSVLYLYENKLSGEIPIELGACSALTELVLQSNFFRGSIPSFFGSLGSLEFLDLSNNNFSSTIPVELQKLSYLNTLNLSFNHLYGEVPTGGVFNNVTAISLIGNKDLCGGIPQLKLPACSKLSSKKHKWSFKTKLILIIAIVVGVGLVTSTLFISIYLFRKRPKTPSTSWSPENKYVKVSYGDLHKATNGFSSSNLVGSGGFGSVYSGSLLPFKTPIAVKVLNLETGGASKSFAAECKALGRIMHRNLLNILTCCSSIDYNGKDFKAIVYDFMPNGSLEGLLHDNVVLESRNFSVNLHLVLNIALDVANALDYLHHGSEHAIVHCDIKPSNVLLDDDMVAQLGDFGLARLLHVATGHSSRDEVSSSAIRGTFGYIPPEYGTGCRVSAKGDMYSYGILVLEMVTGRKPTDSMFGEGVSLHKFCEMAIPEGITEIVDSRLLVPNAAEGRKVMESKIRKCLVALARIGVGCYAELPVERMDIKDVVLELHTIKQKSDKLALLALKLKLTNGVANALPSWNNSLHFCEWQGVTCGHRHMRVSVLHLENENWGGTLGPSLGNLTFLTTLNLSNINLHGEIPTQIGRLKRLQVLDLSHNSLNGQIPIHLSNCTKLEMINMLYNKLTGKVPSWFGSGSMTRLNKLLLGVNDLVGTIPPSLGNLSSLQNIFLARNHLVGSIPHVLGRLSNLKILNLALNSLSGVVPDSLYNLSSIQILALANNQLSGILPSKMQLGFPNLQAFLFGANQFSGTFPSSISNITGLQAFDISFNGFSGPIPPTFGSLNKLQLLHLGYNSFGSGRARDLDFLLSLTNCTHLRILHLDGNGFGGAVPGLIGNFSTYLSILTMGLNQISGTIPEGIWQLIGLTDIYMGENYLQGTIPDSIGRLKNLVGLDLEENKLSGNIPTAIGNLTILSELSLHSNSFVGAIPLSLKYCTRLETFSVSTNHLNGDIPNQTFGNFEGLVKLDLSYNSFTGSIPSEFENLKHLSVLYLQVNKFSGEIPEELGACSGLTKLVLQSNFFRGSIPSFLGSLGSLEFLDLSNNNFSSTIPAELQKLSYLNALNLSFNHLYGEVPTGGVFNNVTAISLIGNKDLCGGIPQLKLPACSKLPSNKHKWSFRKKLILIIAIVVGVGLVTSTLFISIYLIRKSPKTQSTSWSPEKKYVKVSYGELHKATDGFSSSNLVGSGSFGTVYSGYLLPFKTPVAVKVLNLEKGGASKSFVAECKVLGMIMHRNLLNILTCCSSIDYNGKDFKAIVFEFMPNGSLESLLHDNVEPDTRKYGAGRGVSTKGDMYSYGIVVLEMVTGRKPTDAMFGEGLSLHKFCEMAIPEGMSEIADSRLVAATGEEGRRMMESKIRECLVGLARIGVGCSAELPSERMDIKDVVLELHSIKQRLCH</sequence>
<reference evidence="32 33" key="1">
    <citation type="submission" date="2019-04" db="EMBL/GenBank/DDBJ databases">
        <title>An improved genome assembly and genetic linkage map for asparagus bean, Vigna unguiculata ssp. sesquipedialis.</title>
        <authorList>
            <person name="Xia Q."/>
            <person name="Zhang R."/>
            <person name="Dong Y."/>
        </authorList>
    </citation>
    <scope>NUCLEOTIDE SEQUENCE [LARGE SCALE GENOMIC DNA]</scope>
    <source>
        <tissue evidence="32">Leaf</tissue>
    </source>
</reference>
<feature type="domain" description="Protein kinase" evidence="31">
    <location>
        <begin position="713"/>
        <end position="1012"/>
    </location>
</feature>
<dbReference type="FunFam" id="3.80.10.10:FF:001362">
    <property type="entry name" value="Lrr receptor-like serinethreonine-protein kinase gso2"/>
    <property type="match status" value="1"/>
</dbReference>
<evidence type="ECO:0000256" key="19">
    <source>
        <dbReference type="ARBA" id="ARBA00022821"/>
    </source>
</evidence>
<keyword evidence="25" id="KW-0325">Glycoprotein</keyword>
<keyword evidence="15" id="KW-0732">Signal</keyword>
<dbReference type="Pfam" id="PF00069">
    <property type="entry name" value="Pkinase"/>
    <property type="match status" value="1"/>
</dbReference>
<evidence type="ECO:0000256" key="26">
    <source>
        <dbReference type="ARBA" id="ARBA00038043"/>
    </source>
</evidence>
<dbReference type="GO" id="GO:0099402">
    <property type="term" value="P:plant organ development"/>
    <property type="evidence" value="ECO:0007669"/>
    <property type="project" value="UniProtKB-ARBA"/>
</dbReference>
<dbReference type="FunFam" id="3.80.10.10:FF:000317">
    <property type="entry name" value="Inactive leucine-rich repeat receptor-like protein kinase"/>
    <property type="match status" value="1"/>
</dbReference>
<proteinExistence type="inferred from homology"/>
<comment type="subcellular location">
    <subcellularLocation>
        <location evidence="1">Cell membrane</location>
        <topology evidence="1">Single-pass membrane protein</topology>
    </subcellularLocation>
    <subcellularLocation>
        <location evidence="2">Membrane</location>
        <topology evidence="2">Peripheral membrane protein</topology>
    </subcellularLocation>
    <subcellularLocation>
        <location evidence="4">Membrane</location>
        <topology evidence="4">Single-pass type I membrane protein</topology>
    </subcellularLocation>
    <subcellularLocation>
        <location evidence="3">Secreted</location>
        <location evidence="3">Cell wall</location>
    </subcellularLocation>
</comment>
<dbReference type="InterPro" id="IPR032675">
    <property type="entry name" value="LRR_dom_sf"/>
</dbReference>
<feature type="domain" description="Protein kinase" evidence="31">
    <location>
        <begin position="1692"/>
        <end position="1910"/>
    </location>
</feature>
<keyword evidence="21 30" id="KW-1133">Transmembrane helix</keyword>
<evidence type="ECO:0000256" key="1">
    <source>
        <dbReference type="ARBA" id="ARBA00004162"/>
    </source>
</evidence>
<dbReference type="SMART" id="SM00365">
    <property type="entry name" value="LRR_SD22"/>
    <property type="match status" value="9"/>
</dbReference>
<dbReference type="SUPFAM" id="SSF52047">
    <property type="entry name" value="RNI-like"/>
    <property type="match status" value="1"/>
</dbReference>
<feature type="transmembrane region" description="Helical" evidence="30">
    <location>
        <begin position="657"/>
        <end position="681"/>
    </location>
</feature>
<evidence type="ECO:0000256" key="6">
    <source>
        <dbReference type="ARBA" id="ARBA00012513"/>
    </source>
</evidence>
<dbReference type="EMBL" id="CP039351">
    <property type="protein sequence ID" value="QCE01323.1"/>
    <property type="molecule type" value="Genomic_DNA"/>
</dbReference>
<evidence type="ECO:0000256" key="13">
    <source>
        <dbReference type="ARBA" id="ARBA00022679"/>
    </source>
</evidence>
<dbReference type="Gene3D" id="1.10.510.10">
    <property type="entry name" value="Transferase(Phosphotransferase) domain 1"/>
    <property type="match status" value="2"/>
</dbReference>
<dbReference type="SMART" id="SM00220">
    <property type="entry name" value="S_TKc"/>
    <property type="match status" value="1"/>
</dbReference>
<dbReference type="FunFam" id="1.10.510.10:FF:000358">
    <property type="entry name" value="Putative leucine-rich repeat receptor-like serine/threonine-protein kinase"/>
    <property type="match status" value="1"/>
</dbReference>
<dbReference type="InterPro" id="IPR011009">
    <property type="entry name" value="Kinase-like_dom_sf"/>
</dbReference>
<keyword evidence="33" id="KW-1185">Reference proteome</keyword>